<evidence type="ECO:0000313" key="3">
    <source>
        <dbReference type="Proteomes" id="UP000266906"/>
    </source>
</evidence>
<dbReference type="AlphaFoldDB" id="A0A3N4RV56"/>
<gene>
    <name evidence="2" type="ORF">EDD38_7251</name>
</gene>
<reference evidence="2 3" key="1">
    <citation type="submission" date="2018-11" db="EMBL/GenBank/DDBJ databases">
        <title>Sequencing the genomes of 1000 actinobacteria strains.</title>
        <authorList>
            <person name="Klenk H.-P."/>
        </authorList>
    </citation>
    <scope>NUCLEOTIDE SEQUENCE [LARGE SCALE GENOMIC DNA]</scope>
    <source>
        <strain evidence="2 3">DSM 44781</strain>
    </source>
</reference>
<evidence type="ECO:0008006" key="4">
    <source>
        <dbReference type="Google" id="ProtNLM"/>
    </source>
</evidence>
<name>A0A3N4RV56_9ACTN</name>
<sequence>MSIARFRRLAWSAAAGLAAAGALLATMVVTPNQSARAEDVGVDQAPYLAEDFTYPGADQILQSRNIKLLKGDGHILLTDCGTTSQQIKIWRRTGGDFCFNVTGASGYLTLDVTGVWAVETLDHPVSASLTAQGATQDVTVAKGGFQPVGEGVPGGSVSVLVELRVTG</sequence>
<keyword evidence="3" id="KW-1185">Reference proteome</keyword>
<dbReference type="EMBL" id="RKQG01000003">
    <property type="protein sequence ID" value="RPE27954.1"/>
    <property type="molecule type" value="Genomic_DNA"/>
</dbReference>
<proteinExistence type="predicted"/>
<protein>
    <recommendedName>
        <fullName evidence="4">Secreted protein</fullName>
    </recommendedName>
</protein>
<feature type="chain" id="PRO_5018283948" description="Secreted protein" evidence="1">
    <location>
        <begin position="38"/>
        <end position="167"/>
    </location>
</feature>
<comment type="caution">
    <text evidence="2">The sequence shown here is derived from an EMBL/GenBank/DDBJ whole genome shotgun (WGS) entry which is preliminary data.</text>
</comment>
<feature type="signal peptide" evidence="1">
    <location>
        <begin position="1"/>
        <end position="37"/>
    </location>
</feature>
<evidence type="ECO:0000313" key="2">
    <source>
        <dbReference type="EMBL" id="RPE27954.1"/>
    </source>
</evidence>
<evidence type="ECO:0000256" key="1">
    <source>
        <dbReference type="SAM" id="SignalP"/>
    </source>
</evidence>
<dbReference type="Proteomes" id="UP000266906">
    <property type="component" value="Unassembled WGS sequence"/>
</dbReference>
<organism evidence="2 3">
    <name type="scientific">Kitasatospora cineracea</name>
    <dbReference type="NCBI Taxonomy" id="88074"/>
    <lineage>
        <taxon>Bacteria</taxon>
        <taxon>Bacillati</taxon>
        <taxon>Actinomycetota</taxon>
        <taxon>Actinomycetes</taxon>
        <taxon>Kitasatosporales</taxon>
        <taxon>Streptomycetaceae</taxon>
        <taxon>Kitasatospora</taxon>
    </lineage>
</organism>
<keyword evidence="1" id="KW-0732">Signal</keyword>
<accession>A0A3N4RV56</accession>